<keyword evidence="3" id="KW-1185">Reference proteome</keyword>
<feature type="region of interest" description="Disordered" evidence="1">
    <location>
        <begin position="1"/>
        <end position="36"/>
    </location>
</feature>
<proteinExistence type="predicted"/>
<evidence type="ECO:0000256" key="1">
    <source>
        <dbReference type="SAM" id="MobiDB-lite"/>
    </source>
</evidence>
<feature type="non-terminal residue" evidence="2">
    <location>
        <position position="1"/>
    </location>
</feature>
<comment type="caution">
    <text evidence="2">The sequence shown here is derived from an EMBL/GenBank/DDBJ whole genome shotgun (WGS) entry which is preliminary data.</text>
</comment>
<reference evidence="2" key="1">
    <citation type="journal article" date="2020" name="Fungal Divers.">
        <title>Resolving the Mortierellaceae phylogeny through synthesis of multi-gene phylogenetics and phylogenomics.</title>
        <authorList>
            <person name="Vandepol N."/>
            <person name="Liber J."/>
            <person name="Desiro A."/>
            <person name="Na H."/>
            <person name="Kennedy M."/>
            <person name="Barry K."/>
            <person name="Grigoriev I.V."/>
            <person name="Miller A.N."/>
            <person name="O'Donnell K."/>
            <person name="Stajich J.E."/>
            <person name="Bonito G."/>
        </authorList>
    </citation>
    <scope>NUCLEOTIDE SEQUENCE</scope>
    <source>
        <strain evidence="2">NRRL 2769</strain>
    </source>
</reference>
<dbReference type="Proteomes" id="UP000703661">
    <property type="component" value="Unassembled WGS sequence"/>
</dbReference>
<evidence type="ECO:0000313" key="3">
    <source>
        <dbReference type="Proteomes" id="UP000703661"/>
    </source>
</evidence>
<sequence>NAQEDEDESEQSQTRDALADEAGSSPATSVSCPEIKNGLEDLDRNIPSALEPKVLCTNNNFGDKAEWDESCMGIGKSEYIEETEDEDETVIAVATKMTTKPTI</sequence>
<dbReference type="AlphaFoldDB" id="A0A9P6MEE0"/>
<dbReference type="EMBL" id="JAAAID010003958">
    <property type="protein sequence ID" value="KAF9994929.1"/>
    <property type="molecule type" value="Genomic_DNA"/>
</dbReference>
<organism evidence="2 3">
    <name type="scientific">Entomortierella chlamydospora</name>
    <dbReference type="NCBI Taxonomy" id="101097"/>
    <lineage>
        <taxon>Eukaryota</taxon>
        <taxon>Fungi</taxon>
        <taxon>Fungi incertae sedis</taxon>
        <taxon>Mucoromycota</taxon>
        <taxon>Mortierellomycotina</taxon>
        <taxon>Mortierellomycetes</taxon>
        <taxon>Mortierellales</taxon>
        <taxon>Mortierellaceae</taxon>
        <taxon>Entomortierella</taxon>
    </lineage>
</organism>
<evidence type="ECO:0000313" key="2">
    <source>
        <dbReference type="EMBL" id="KAF9994929.1"/>
    </source>
</evidence>
<gene>
    <name evidence="2" type="ORF">BGZ80_007649</name>
</gene>
<feature type="compositionally biased region" description="Acidic residues" evidence="1">
    <location>
        <begin position="1"/>
        <end position="10"/>
    </location>
</feature>
<feature type="non-terminal residue" evidence="2">
    <location>
        <position position="103"/>
    </location>
</feature>
<protein>
    <submittedName>
        <fullName evidence="2">Uncharacterized protein</fullName>
    </submittedName>
</protein>
<name>A0A9P6MEE0_9FUNG</name>
<accession>A0A9P6MEE0</accession>